<name>A0A9D4A268_9ROSI</name>
<feature type="compositionally biased region" description="Basic and acidic residues" evidence="1">
    <location>
        <begin position="12"/>
        <end position="22"/>
    </location>
</feature>
<dbReference type="EMBL" id="JAIQCV010000007">
    <property type="protein sequence ID" value="KAH1083781.1"/>
    <property type="molecule type" value="Genomic_DNA"/>
</dbReference>
<dbReference type="InterPro" id="IPR044273">
    <property type="entry name" value="PIF3-like"/>
</dbReference>
<accession>A0A9D4A268</accession>
<sequence length="50" mass="5645">MPLSELYRMARGKLDSSQDKNRSSSTDPSIVPEDDFVELVWENGQISMQG</sequence>
<dbReference type="AlphaFoldDB" id="A0A9D4A268"/>
<dbReference type="GO" id="GO:0003700">
    <property type="term" value="F:DNA-binding transcription factor activity"/>
    <property type="evidence" value="ECO:0007669"/>
    <property type="project" value="InterPro"/>
</dbReference>
<dbReference type="Proteomes" id="UP000828251">
    <property type="component" value="Unassembled WGS sequence"/>
</dbReference>
<keyword evidence="3" id="KW-1185">Reference proteome</keyword>
<dbReference type="PANTHER" id="PTHR46807">
    <property type="entry name" value="TRANSCRIPTION FACTOR PIF3"/>
    <property type="match status" value="1"/>
</dbReference>
<comment type="caution">
    <text evidence="2">The sequence shown here is derived from an EMBL/GenBank/DDBJ whole genome shotgun (WGS) entry which is preliminary data.</text>
</comment>
<reference evidence="2 3" key="1">
    <citation type="journal article" date="2021" name="Plant Biotechnol. J.">
        <title>Multi-omics assisted identification of the key and species-specific regulatory components of drought-tolerant mechanisms in Gossypium stocksii.</title>
        <authorList>
            <person name="Yu D."/>
            <person name="Ke L."/>
            <person name="Zhang D."/>
            <person name="Wu Y."/>
            <person name="Sun Y."/>
            <person name="Mei J."/>
            <person name="Sun J."/>
            <person name="Sun Y."/>
        </authorList>
    </citation>
    <scope>NUCLEOTIDE SEQUENCE [LARGE SCALE GENOMIC DNA]</scope>
    <source>
        <strain evidence="3">cv. E1</strain>
        <tissue evidence="2">Leaf</tissue>
    </source>
</reference>
<evidence type="ECO:0000313" key="2">
    <source>
        <dbReference type="EMBL" id="KAH1083781.1"/>
    </source>
</evidence>
<evidence type="ECO:0000313" key="3">
    <source>
        <dbReference type="Proteomes" id="UP000828251"/>
    </source>
</evidence>
<protein>
    <submittedName>
        <fullName evidence="2">Uncharacterized protein</fullName>
    </submittedName>
</protein>
<proteinExistence type="predicted"/>
<evidence type="ECO:0000256" key="1">
    <source>
        <dbReference type="SAM" id="MobiDB-lite"/>
    </source>
</evidence>
<dbReference type="OrthoDB" id="690068at2759"/>
<gene>
    <name evidence="2" type="ORF">J1N35_023542</name>
</gene>
<dbReference type="PANTHER" id="PTHR46807:SF1">
    <property type="entry name" value="TRANSCRIPTION FACTOR PIF3"/>
    <property type="match status" value="1"/>
</dbReference>
<organism evidence="2 3">
    <name type="scientific">Gossypium stocksii</name>
    <dbReference type="NCBI Taxonomy" id="47602"/>
    <lineage>
        <taxon>Eukaryota</taxon>
        <taxon>Viridiplantae</taxon>
        <taxon>Streptophyta</taxon>
        <taxon>Embryophyta</taxon>
        <taxon>Tracheophyta</taxon>
        <taxon>Spermatophyta</taxon>
        <taxon>Magnoliopsida</taxon>
        <taxon>eudicotyledons</taxon>
        <taxon>Gunneridae</taxon>
        <taxon>Pentapetalae</taxon>
        <taxon>rosids</taxon>
        <taxon>malvids</taxon>
        <taxon>Malvales</taxon>
        <taxon>Malvaceae</taxon>
        <taxon>Malvoideae</taxon>
        <taxon>Gossypium</taxon>
    </lineage>
</organism>
<feature type="region of interest" description="Disordered" evidence="1">
    <location>
        <begin position="1"/>
        <end position="35"/>
    </location>
</feature>